<dbReference type="CDD" id="cd04478">
    <property type="entry name" value="RPA2_DBD_D"/>
    <property type="match status" value="1"/>
</dbReference>
<dbReference type="EMBL" id="KZ994766">
    <property type="protein sequence ID" value="RKO92132.1"/>
    <property type="molecule type" value="Genomic_DNA"/>
</dbReference>
<dbReference type="GO" id="GO:0006260">
    <property type="term" value="P:DNA replication"/>
    <property type="evidence" value="ECO:0007669"/>
    <property type="project" value="TreeGrafter"/>
</dbReference>
<dbReference type="GO" id="GO:0003697">
    <property type="term" value="F:single-stranded DNA binding"/>
    <property type="evidence" value="ECO:0007669"/>
    <property type="project" value="TreeGrafter"/>
</dbReference>
<evidence type="ECO:0000256" key="1">
    <source>
        <dbReference type="ARBA" id="ARBA00004123"/>
    </source>
</evidence>
<keyword evidence="4" id="KW-0539">Nucleus</keyword>
<dbReference type="InterPro" id="IPR036388">
    <property type="entry name" value="WH-like_DNA-bd_sf"/>
</dbReference>
<dbReference type="Gene3D" id="1.10.10.10">
    <property type="entry name" value="Winged helix-like DNA-binding domain superfamily/Winged helix DNA-binding domain"/>
    <property type="match status" value="1"/>
</dbReference>
<reference evidence="9" key="1">
    <citation type="journal article" date="2018" name="Nat. Microbiol.">
        <title>Leveraging single-cell genomics to expand the fungal tree of life.</title>
        <authorList>
            <person name="Ahrendt S.R."/>
            <person name="Quandt C.A."/>
            <person name="Ciobanu D."/>
            <person name="Clum A."/>
            <person name="Salamov A."/>
            <person name="Andreopoulos B."/>
            <person name="Cheng J.F."/>
            <person name="Woyke T."/>
            <person name="Pelin A."/>
            <person name="Henrissat B."/>
            <person name="Reynolds N.K."/>
            <person name="Benny G.L."/>
            <person name="Smith M.E."/>
            <person name="James T.Y."/>
            <person name="Grigoriev I.V."/>
        </authorList>
    </citation>
    <scope>NUCLEOTIDE SEQUENCE [LARGE SCALE GENOMIC DNA]</scope>
</reference>
<feature type="domain" description="OB" evidence="6">
    <location>
        <begin position="117"/>
        <end position="194"/>
    </location>
</feature>
<evidence type="ECO:0000313" key="8">
    <source>
        <dbReference type="EMBL" id="RKO92132.1"/>
    </source>
</evidence>
<dbReference type="InterPro" id="IPR014892">
    <property type="entry name" value="RPA_C"/>
</dbReference>
<dbReference type="GO" id="GO:0035861">
    <property type="term" value="C:site of double-strand break"/>
    <property type="evidence" value="ECO:0007669"/>
    <property type="project" value="TreeGrafter"/>
</dbReference>
<gene>
    <name evidence="8" type="ORF">BDK51DRAFT_28469</name>
</gene>
<feature type="domain" description="Replication protein A C-terminal" evidence="7">
    <location>
        <begin position="212"/>
        <end position="318"/>
    </location>
</feature>
<evidence type="ECO:0000256" key="4">
    <source>
        <dbReference type="ARBA" id="ARBA00023242"/>
    </source>
</evidence>
<dbReference type="GO" id="GO:0000781">
    <property type="term" value="C:chromosome, telomeric region"/>
    <property type="evidence" value="ECO:0007669"/>
    <property type="project" value="TreeGrafter"/>
</dbReference>
<dbReference type="AlphaFoldDB" id="A0A4P9WI96"/>
<organism evidence="8 9">
    <name type="scientific">Blyttiomyces helicus</name>
    <dbReference type="NCBI Taxonomy" id="388810"/>
    <lineage>
        <taxon>Eukaryota</taxon>
        <taxon>Fungi</taxon>
        <taxon>Fungi incertae sedis</taxon>
        <taxon>Chytridiomycota</taxon>
        <taxon>Chytridiomycota incertae sedis</taxon>
        <taxon>Chytridiomycetes</taxon>
        <taxon>Chytridiomycetes incertae sedis</taxon>
        <taxon>Blyttiomyces</taxon>
    </lineage>
</organism>
<feature type="compositionally biased region" description="Gly residues" evidence="5">
    <location>
        <begin position="16"/>
        <end position="53"/>
    </location>
</feature>
<evidence type="ECO:0000256" key="5">
    <source>
        <dbReference type="SAM" id="MobiDB-lite"/>
    </source>
</evidence>
<evidence type="ECO:0008006" key="10">
    <source>
        <dbReference type="Google" id="ProtNLM"/>
    </source>
</evidence>
<feature type="compositionally biased region" description="Polar residues" evidence="5">
    <location>
        <begin position="229"/>
        <end position="250"/>
    </location>
</feature>
<dbReference type="Pfam" id="PF01336">
    <property type="entry name" value="tRNA_anti-codon"/>
    <property type="match status" value="1"/>
</dbReference>
<dbReference type="PANTHER" id="PTHR13989:SF16">
    <property type="entry name" value="REPLICATION PROTEIN A2"/>
    <property type="match status" value="1"/>
</dbReference>
<evidence type="ECO:0000259" key="6">
    <source>
        <dbReference type="Pfam" id="PF01336"/>
    </source>
</evidence>
<proteinExistence type="inferred from homology"/>
<dbReference type="InterPro" id="IPR004365">
    <property type="entry name" value="NA-bd_OB_tRNA"/>
</dbReference>
<dbReference type="GO" id="GO:0000724">
    <property type="term" value="P:double-strand break repair via homologous recombination"/>
    <property type="evidence" value="ECO:0007669"/>
    <property type="project" value="TreeGrafter"/>
</dbReference>
<name>A0A4P9WI96_9FUNG</name>
<dbReference type="GO" id="GO:0005662">
    <property type="term" value="C:DNA replication factor A complex"/>
    <property type="evidence" value="ECO:0007669"/>
    <property type="project" value="TreeGrafter"/>
</dbReference>
<evidence type="ECO:0000313" key="9">
    <source>
        <dbReference type="Proteomes" id="UP000269721"/>
    </source>
</evidence>
<evidence type="ECO:0000256" key="2">
    <source>
        <dbReference type="ARBA" id="ARBA00007815"/>
    </source>
</evidence>
<protein>
    <recommendedName>
        <fullName evidence="10">Replication protein A C-terminal domain-containing protein</fullName>
    </recommendedName>
</protein>
<comment type="similarity">
    <text evidence="2">Belongs to the replication factor A protein 2 family.</text>
</comment>
<dbReference type="PANTHER" id="PTHR13989">
    <property type="entry name" value="REPLICATION PROTEIN A-RELATED"/>
    <property type="match status" value="1"/>
</dbReference>
<dbReference type="Pfam" id="PF08784">
    <property type="entry name" value="RPA_C"/>
    <property type="match status" value="1"/>
</dbReference>
<dbReference type="SUPFAM" id="SSF46785">
    <property type="entry name" value="Winged helix' DNA-binding domain"/>
    <property type="match status" value="1"/>
</dbReference>
<sequence>MSGGYGGYGGYSGGGGGGGGGAYGGNGGGGGGGNFGGGGGGGSYGGRGGGNMGGFVSSPSGNPYGGGSQGAGSPSDRGKGGNKPQSLRPLTIKQFHGAKQSTPDQPFVVSDHELSQVSIIGRINSVQTLATHIIYVLDDGTGTVEVKKFLDASDDQDFEAAQRDEYHEGTCVKVIGSVRAFSNRMNIVVFNMRPVDSIDEVTFHMLDAIHTHLQLTRGPLGGPPAAEPQATSSSRPSTTYENSAYQQYQQHESRATDGFTNIQRQIVEFARRFSHTAEGAYIPEAVHALRAHGSEKEIRDAINWLQEEGNLYAVADDDHFKTTDS</sequence>
<keyword evidence="9" id="KW-1185">Reference proteome</keyword>
<evidence type="ECO:0000259" key="7">
    <source>
        <dbReference type="Pfam" id="PF08784"/>
    </source>
</evidence>
<feature type="region of interest" description="Disordered" evidence="5">
    <location>
        <begin position="216"/>
        <end position="259"/>
    </location>
</feature>
<dbReference type="SUPFAM" id="SSF50249">
    <property type="entry name" value="Nucleic acid-binding proteins"/>
    <property type="match status" value="1"/>
</dbReference>
<dbReference type="Gene3D" id="2.40.50.140">
    <property type="entry name" value="Nucleic acid-binding proteins"/>
    <property type="match status" value="1"/>
</dbReference>
<accession>A0A4P9WI96</accession>
<dbReference type="InterPro" id="IPR012340">
    <property type="entry name" value="NA-bd_OB-fold"/>
</dbReference>
<evidence type="ECO:0000256" key="3">
    <source>
        <dbReference type="ARBA" id="ARBA00023125"/>
    </source>
</evidence>
<feature type="region of interest" description="Disordered" evidence="5">
    <location>
        <begin position="16"/>
        <end position="87"/>
    </location>
</feature>
<dbReference type="Proteomes" id="UP000269721">
    <property type="component" value="Unassembled WGS sequence"/>
</dbReference>
<dbReference type="GO" id="GO:0006289">
    <property type="term" value="P:nucleotide-excision repair"/>
    <property type="evidence" value="ECO:0007669"/>
    <property type="project" value="TreeGrafter"/>
</dbReference>
<dbReference type="OrthoDB" id="25571at2759"/>
<dbReference type="InterPro" id="IPR036390">
    <property type="entry name" value="WH_DNA-bd_sf"/>
</dbReference>
<dbReference type="InterPro" id="IPR040260">
    <property type="entry name" value="RFA2-like"/>
</dbReference>
<keyword evidence="3" id="KW-0238">DNA-binding</keyword>
<comment type="subcellular location">
    <subcellularLocation>
        <location evidence="1">Nucleus</location>
    </subcellularLocation>
</comment>